<dbReference type="EnsemblPlants" id="KQJ88269">
    <property type="protein sequence ID" value="KQJ88269"/>
    <property type="gene ID" value="BRADI_4g16678v3"/>
</dbReference>
<dbReference type="AlphaFoldDB" id="A0A0Q3L6M7"/>
<protein>
    <submittedName>
        <fullName evidence="1 2">Uncharacterized protein</fullName>
    </submittedName>
</protein>
<reference evidence="1 2" key="1">
    <citation type="journal article" date="2010" name="Nature">
        <title>Genome sequencing and analysis of the model grass Brachypodium distachyon.</title>
        <authorList>
            <consortium name="International Brachypodium Initiative"/>
        </authorList>
    </citation>
    <scope>NUCLEOTIDE SEQUENCE [LARGE SCALE GENOMIC DNA]</scope>
    <source>
        <strain evidence="1 2">Bd21</strain>
    </source>
</reference>
<evidence type="ECO:0000313" key="3">
    <source>
        <dbReference type="Proteomes" id="UP000008810"/>
    </source>
</evidence>
<sequence length="129" mass="13930">MKRFKYSLCSDILVAASSGGQFYKNILTNIKITDFILQHSKFKLSHVPLLSRSPPPPLSRSAPLVQVACCPSPGCLQPPISRSPPALSRSPPASPLQAWRHATLHKFSCGSRPPPACLQPAQLSCGCQI</sequence>
<dbReference type="Gramene" id="KQJ88269">
    <property type="protein sequence ID" value="KQJ88269"/>
    <property type="gene ID" value="BRADI_4g16678v3"/>
</dbReference>
<evidence type="ECO:0000313" key="1">
    <source>
        <dbReference type="EMBL" id="KQJ88269.1"/>
    </source>
</evidence>
<dbReference type="EMBL" id="CM000883">
    <property type="protein sequence ID" value="KQJ88269.1"/>
    <property type="molecule type" value="Genomic_DNA"/>
</dbReference>
<dbReference type="InParanoid" id="A0A0Q3L6M7"/>
<reference evidence="2" key="3">
    <citation type="submission" date="2018-08" db="UniProtKB">
        <authorList>
            <consortium name="EnsemblPlants"/>
        </authorList>
    </citation>
    <scope>IDENTIFICATION</scope>
    <source>
        <strain evidence="2">cv. Bd21</strain>
    </source>
</reference>
<keyword evidence="3" id="KW-1185">Reference proteome</keyword>
<accession>A0A0Q3L6M7</accession>
<proteinExistence type="predicted"/>
<dbReference type="Proteomes" id="UP000008810">
    <property type="component" value="Chromosome 4"/>
</dbReference>
<gene>
    <name evidence="1" type="ORF">BRADI_4g16678v3</name>
</gene>
<organism evidence="1">
    <name type="scientific">Brachypodium distachyon</name>
    <name type="common">Purple false brome</name>
    <name type="synonym">Trachynia distachya</name>
    <dbReference type="NCBI Taxonomy" id="15368"/>
    <lineage>
        <taxon>Eukaryota</taxon>
        <taxon>Viridiplantae</taxon>
        <taxon>Streptophyta</taxon>
        <taxon>Embryophyta</taxon>
        <taxon>Tracheophyta</taxon>
        <taxon>Spermatophyta</taxon>
        <taxon>Magnoliopsida</taxon>
        <taxon>Liliopsida</taxon>
        <taxon>Poales</taxon>
        <taxon>Poaceae</taxon>
        <taxon>BOP clade</taxon>
        <taxon>Pooideae</taxon>
        <taxon>Stipodae</taxon>
        <taxon>Brachypodieae</taxon>
        <taxon>Brachypodium</taxon>
    </lineage>
</organism>
<evidence type="ECO:0000313" key="2">
    <source>
        <dbReference type="EnsemblPlants" id="KQJ88269"/>
    </source>
</evidence>
<name>A0A0Q3L6M7_BRADI</name>
<reference evidence="1" key="2">
    <citation type="submission" date="2017-06" db="EMBL/GenBank/DDBJ databases">
        <title>WGS assembly of Brachypodium distachyon.</title>
        <authorList>
            <consortium name="The International Brachypodium Initiative"/>
            <person name="Lucas S."/>
            <person name="Harmon-Smith M."/>
            <person name="Lail K."/>
            <person name="Tice H."/>
            <person name="Grimwood J."/>
            <person name="Bruce D."/>
            <person name="Barry K."/>
            <person name="Shu S."/>
            <person name="Lindquist E."/>
            <person name="Wang M."/>
            <person name="Pitluck S."/>
            <person name="Vogel J.P."/>
            <person name="Garvin D.F."/>
            <person name="Mockler T.C."/>
            <person name="Schmutz J."/>
            <person name="Rokhsar D."/>
            <person name="Bevan M.W."/>
        </authorList>
    </citation>
    <scope>NUCLEOTIDE SEQUENCE</scope>
    <source>
        <strain evidence="1">Bd21</strain>
    </source>
</reference>